<feature type="binding site" evidence="12">
    <location>
        <position position="302"/>
    </location>
    <ligand>
        <name>Mg(2+)</name>
        <dbReference type="ChEBI" id="CHEBI:18420"/>
    </ligand>
</feature>
<dbReference type="Pfam" id="PF02424">
    <property type="entry name" value="ApbE"/>
    <property type="match status" value="1"/>
</dbReference>
<evidence type="ECO:0000256" key="3">
    <source>
        <dbReference type="ARBA" id="ARBA00016337"/>
    </source>
</evidence>
<sequence length="367" mass="38232">MNPAATTRRRALALAAAGTLAAVLVAAALRAPRAPARAEFFVFGSLSSVELRGATARQAQDAFAAIGAQLRQDERDWHPWQPSALMRLNAALARGEPLRVPPNLAGLIRRAQWGYRASGGLFDPAIGALIEAWGFHTSVYPIAAPPPAQATIDALRAAYPTMDDVTVAADGTVASRNRAVQLDLNGLAEGYAAEQAAALLRARGIADALIDVGGDVLALGTADGRRWRVAVEDPRGKAPLAVAELAGHEALFTSGDYHKYREIAGQRWAHILDPRDGLPLHGDAATAAVIAGDAVVADIASTTLMIAGPARFADAARGLGVRCALLLTHDGRLYLTPSMRARIAVLAPLASTNVAAGPVERCDAAGP</sequence>
<feature type="binding site" evidence="12">
    <location>
        <position position="298"/>
    </location>
    <ligand>
        <name>Mg(2+)</name>
        <dbReference type="ChEBI" id="CHEBI:18420"/>
    </ligand>
</feature>
<evidence type="ECO:0000256" key="10">
    <source>
        <dbReference type="ARBA" id="ARBA00048540"/>
    </source>
</evidence>
<proteinExistence type="inferred from homology"/>
<keyword evidence="14" id="KW-0449">Lipoprotein</keyword>
<evidence type="ECO:0000256" key="12">
    <source>
        <dbReference type="PIRSR" id="PIRSR006268-2"/>
    </source>
</evidence>
<comment type="catalytic activity">
    <reaction evidence="10 11">
        <text>L-threonyl-[protein] + FAD = FMN-L-threonyl-[protein] + AMP + H(+)</text>
        <dbReference type="Rhea" id="RHEA:36847"/>
        <dbReference type="Rhea" id="RHEA-COMP:11060"/>
        <dbReference type="Rhea" id="RHEA-COMP:11061"/>
        <dbReference type="ChEBI" id="CHEBI:15378"/>
        <dbReference type="ChEBI" id="CHEBI:30013"/>
        <dbReference type="ChEBI" id="CHEBI:57692"/>
        <dbReference type="ChEBI" id="CHEBI:74257"/>
        <dbReference type="ChEBI" id="CHEBI:456215"/>
        <dbReference type="EC" id="2.7.1.180"/>
    </reaction>
</comment>
<dbReference type="PANTHER" id="PTHR30040:SF2">
    <property type="entry name" value="FAD:PROTEIN FMN TRANSFERASE"/>
    <property type="match status" value="1"/>
</dbReference>
<feature type="binding site" evidence="12">
    <location>
        <position position="186"/>
    </location>
    <ligand>
        <name>Mg(2+)</name>
        <dbReference type="ChEBI" id="CHEBI:18420"/>
    </ligand>
</feature>
<comment type="cofactor">
    <cofactor evidence="12">
        <name>Mg(2+)</name>
        <dbReference type="ChEBI" id="CHEBI:18420"/>
    </cofactor>
    <cofactor evidence="12">
        <name>Mn(2+)</name>
        <dbReference type="ChEBI" id="CHEBI:29035"/>
    </cofactor>
    <text evidence="12">Magnesium. Can also use manganese.</text>
</comment>
<dbReference type="PANTHER" id="PTHR30040">
    <property type="entry name" value="THIAMINE BIOSYNTHESIS LIPOPROTEIN APBE"/>
    <property type="match status" value="1"/>
</dbReference>
<dbReference type="AlphaFoldDB" id="A0A0K8QMQ8"/>
<comment type="similarity">
    <text evidence="1 11">Belongs to the ApbE family.</text>
</comment>
<organism evidence="14">
    <name type="scientific">Mizugakiibacter sediminis</name>
    <dbReference type="NCBI Taxonomy" id="1475481"/>
    <lineage>
        <taxon>Bacteria</taxon>
        <taxon>Pseudomonadati</taxon>
        <taxon>Pseudomonadota</taxon>
        <taxon>Gammaproteobacteria</taxon>
        <taxon>Lysobacterales</taxon>
        <taxon>Rhodanobacteraceae</taxon>
        <taxon>Mizugakiibacter</taxon>
    </lineage>
</organism>
<evidence type="ECO:0000313" key="14">
    <source>
        <dbReference type="EMBL" id="GAP66138.1"/>
    </source>
</evidence>
<dbReference type="EC" id="2.7.1.180" evidence="2 11"/>
<keyword evidence="13" id="KW-0732">Signal</keyword>
<dbReference type="EMBL" id="DF970189">
    <property type="protein sequence ID" value="GAP66138.1"/>
    <property type="molecule type" value="Genomic_DNA"/>
</dbReference>
<dbReference type="RefSeq" id="WP_062536550.1">
    <property type="nucleotide sequence ID" value="NZ_DF970189.1"/>
</dbReference>
<evidence type="ECO:0000256" key="6">
    <source>
        <dbReference type="ARBA" id="ARBA00022723"/>
    </source>
</evidence>
<evidence type="ECO:0000256" key="4">
    <source>
        <dbReference type="ARBA" id="ARBA00022630"/>
    </source>
</evidence>
<keyword evidence="8 11" id="KW-0460">Magnesium</keyword>
<dbReference type="GO" id="GO:0046872">
    <property type="term" value="F:metal ion binding"/>
    <property type="evidence" value="ECO:0007669"/>
    <property type="project" value="UniProtKB-UniRule"/>
</dbReference>
<name>A0A0K8QMQ8_9GAMM</name>
<dbReference type="STRING" id="1475481.GCA_000953855_01465"/>
<dbReference type="GO" id="GO:0016740">
    <property type="term" value="F:transferase activity"/>
    <property type="evidence" value="ECO:0007669"/>
    <property type="project" value="UniProtKB-UniRule"/>
</dbReference>
<dbReference type="PIRSF" id="PIRSF006268">
    <property type="entry name" value="ApbE"/>
    <property type="match status" value="1"/>
</dbReference>
<keyword evidence="5 11" id="KW-0808">Transferase</keyword>
<dbReference type="PROSITE" id="PS51318">
    <property type="entry name" value="TAT"/>
    <property type="match status" value="1"/>
</dbReference>
<dbReference type="OrthoDB" id="9778595at2"/>
<keyword evidence="4 11" id="KW-0285">Flavoprotein</keyword>
<reference evidence="14" key="1">
    <citation type="submission" date="2015-08" db="EMBL/GenBank/DDBJ databases">
        <title>Complete DNA Sequence of Pseudomonas syringae pv. actinidiae, the Causal Agent of Kiwifruit Canker Disease.</title>
        <authorList>
            <person name="Rikkerink E.H.A."/>
            <person name="Fineran P.C."/>
        </authorList>
    </citation>
    <scope>NUCLEOTIDE SEQUENCE</scope>
    <source>
        <strain evidence="14">SkMP5</strain>
    </source>
</reference>
<feature type="signal peptide" evidence="13">
    <location>
        <begin position="1"/>
        <end position="26"/>
    </location>
</feature>
<protein>
    <recommendedName>
        <fullName evidence="3 11">FAD:protein FMN transferase</fullName>
        <ecNumber evidence="2 11">2.7.1.180</ecNumber>
    </recommendedName>
    <alternativeName>
        <fullName evidence="9 11">Flavin transferase</fullName>
    </alternativeName>
</protein>
<dbReference type="SUPFAM" id="SSF143631">
    <property type="entry name" value="ApbE-like"/>
    <property type="match status" value="1"/>
</dbReference>
<evidence type="ECO:0000256" key="2">
    <source>
        <dbReference type="ARBA" id="ARBA00011955"/>
    </source>
</evidence>
<keyword evidence="15" id="KW-1185">Reference proteome</keyword>
<evidence type="ECO:0000256" key="11">
    <source>
        <dbReference type="PIRNR" id="PIRNR006268"/>
    </source>
</evidence>
<gene>
    <name evidence="14" type="ORF">MBSD_n1440</name>
</gene>
<evidence type="ECO:0000256" key="13">
    <source>
        <dbReference type="SAM" id="SignalP"/>
    </source>
</evidence>
<keyword evidence="7 11" id="KW-0274">FAD</keyword>
<dbReference type="InterPro" id="IPR024932">
    <property type="entry name" value="ApbE"/>
</dbReference>
<evidence type="ECO:0000256" key="8">
    <source>
        <dbReference type="ARBA" id="ARBA00022842"/>
    </source>
</evidence>
<evidence type="ECO:0000256" key="9">
    <source>
        <dbReference type="ARBA" id="ARBA00031306"/>
    </source>
</evidence>
<evidence type="ECO:0000313" key="15">
    <source>
        <dbReference type="Proteomes" id="UP000253740"/>
    </source>
</evidence>
<evidence type="ECO:0000256" key="7">
    <source>
        <dbReference type="ARBA" id="ARBA00022827"/>
    </source>
</evidence>
<accession>A0A0K8QMQ8</accession>
<dbReference type="InterPro" id="IPR003374">
    <property type="entry name" value="ApbE-like_sf"/>
</dbReference>
<dbReference type="Proteomes" id="UP000253740">
    <property type="component" value="Unassembled WGS sequence"/>
</dbReference>
<feature type="chain" id="PRO_5039892124" description="FAD:protein FMN transferase" evidence="13">
    <location>
        <begin position="27"/>
        <end position="367"/>
    </location>
</feature>
<evidence type="ECO:0000256" key="5">
    <source>
        <dbReference type="ARBA" id="ARBA00022679"/>
    </source>
</evidence>
<keyword evidence="6 11" id="KW-0479">Metal-binding</keyword>
<dbReference type="InterPro" id="IPR006311">
    <property type="entry name" value="TAT_signal"/>
</dbReference>
<evidence type="ECO:0000256" key="1">
    <source>
        <dbReference type="ARBA" id="ARBA00008282"/>
    </source>
</evidence>
<dbReference type="Gene3D" id="3.10.520.10">
    <property type="entry name" value="ApbE-like domains"/>
    <property type="match status" value="1"/>
</dbReference>